<dbReference type="STRING" id="1218108.GCA_000382425_01133"/>
<dbReference type="EMBL" id="BJXC01000003">
    <property type="protein sequence ID" value="GEM50905.1"/>
    <property type="molecule type" value="Genomic_DNA"/>
</dbReference>
<feature type="domain" description="HTH araC/xylS-type" evidence="4">
    <location>
        <begin position="172"/>
        <end position="270"/>
    </location>
</feature>
<dbReference type="GeneID" id="84649352"/>
<dbReference type="InterPro" id="IPR018060">
    <property type="entry name" value="HTH_AraC"/>
</dbReference>
<comment type="caution">
    <text evidence="5">The sequence shown here is derived from an EMBL/GenBank/DDBJ whole genome shotgun (WGS) entry which is preliminary data.</text>
</comment>
<dbReference type="PROSITE" id="PS01124">
    <property type="entry name" value="HTH_ARAC_FAMILY_2"/>
    <property type="match status" value="1"/>
</dbReference>
<protein>
    <submittedName>
        <fullName evidence="5">AraC family transcriptional regulator</fullName>
    </submittedName>
</protein>
<dbReference type="AlphaFoldDB" id="A0A511NDL3"/>
<dbReference type="Pfam" id="PF12833">
    <property type="entry name" value="HTH_18"/>
    <property type="match status" value="1"/>
</dbReference>
<dbReference type="SMART" id="SM00342">
    <property type="entry name" value="HTH_ARAC"/>
    <property type="match status" value="1"/>
</dbReference>
<keyword evidence="1" id="KW-0805">Transcription regulation</keyword>
<dbReference type="PRINTS" id="PR00032">
    <property type="entry name" value="HTHARAC"/>
</dbReference>
<gene>
    <name evidence="5" type="ORF">EB1_06950</name>
</gene>
<dbReference type="RefSeq" id="WP_019974642.1">
    <property type="nucleotide sequence ID" value="NZ_BJXC01000003.1"/>
</dbReference>
<dbReference type="GO" id="GO:0043565">
    <property type="term" value="F:sequence-specific DNA binding"/>
    <property type="evidence" value="ECO:0007669"/>
    <property type="project" value="InterPro"/>
</dbReference>
<dbReference type="SUPFAM" id="SSF46689">
    <property type="entry name" value="Homeodomain-like"/>
    <property type="match status" value="1"/>
</dbReference>
<dbReference type="OrthoDB" id="2666928at2"/>
<dbReference type="InterPro" id="IPR009057">
    <property type="entry name" value="Homeodomain-like_sf"/>
</dbReference>
<evidence type="ECO:0000256" key="3">
    <source>
        <dbReference type="ARBA" id="ARBA00023163"/>
    </source>
</evidence>
<evidence type="ECO:0000256" key="2">
    <source>
        <dbReference type="ARBA" id="ARBA00023125"/>
    </source>
</evidence>
<accession>A0A511NDL3</accession>
<keyword evidence="6" id="KW-1185">Reference proteome</keyword>
<evidence type="ECO:0000256" key="1">
    <source>
        <dbReference type="ARBA" id="ARBA00023015"/>
    </source>
</evidence>
<name>A0A511NDL3_9FLAO</name>
<organism evidence="5 6">
    <name type="scientific">Empedobacter brevis NBRC 14943 = ATCC 43319</name>
    <dbReference type="NCBI Taxonomy" id="1218108"/>
    <lineage>
        <taxon>Bacteria</taxon>
        <taxon>Pseudomonadati</taxon>
        <taxon>Bacteroidota</taxon>
        <taxon>Flavobacteriia</taxon>
        <taxon>Flavobacteriales</taxon>
        <taxon>Weeksellaceae</taxon>
        <taxon>Empedobacter</taxon>
    </lineage>
</organism>
<dbReference type="Gene3D" id="1.10.10.60">
    <property type="entry name" value="Homeodomain-like"/>
    <property type="match status" value="1"/>
</dbReference>
<dbReference type="InterPro" id="IPR020449">
    <property type="entry name" value="Tscrpt_reg_AraC-type_HTH"/>
</dbReference>
<keyword evidence="2" id="KW-0238">DNA-binding</keyword>
<dbReference type="GO" id="GO:0003700">
    <property type="term" value="F:DNA-binding transcription factor activity"/>
    <property type="evidence" value="ECO:0007669"/>
    <property type="project" value="InterPro"/>
</dbReference>
<reference evidence="5 6" key="1">
    <citation type="submission" date="2019-07" db="EMBL/GenBank/DDBJ databases">
        <title>Whole genome shotgun sequence of Empedobacter brevis NBRC 14943.</title>
        <authorList>
            <person name="Hosoyama A."/>
            <person name="Uohara A."/>
            <person name="Ohji S."/>
            <person name="Ichikawa N."/>
        </authorList>
    </citation>
    <scope>NUCLEOTIDE SEQUENCE [LARGE SCALE GENOMIC DNA]</scope>
    <source>
        <strain evidence="5 6">NBRC 14943</strain>
    </source>
</reference>
<dbReference type="PANTHER" id="PTHR43280:SF32">
    <property type="entry name" value="TRANSCRIPTIONAL REGULATORY PROTEIN"/>
    <property type="match status" value="1"/>
</dbReference>
<evidence type="ECO:0000313" key="5">
    <source>
        <dbReference type="EMBL" id="GEM50905.1"/>
    </source>
</evidence>
<evidence type="ECO:0000259" key="4">
    <source>
        <dbReference type="PROSITE" id="PS01124"/>
    </source>
</evidence>
<dbReference type="PANTHER" id="PTHR43280">
    <property type="entry name" value="ARAC-FAMILY TRANSCRIPTIONAL REGULATOR"/>
    <property type="match status" value="1"/>
</dbReference>
<dbReference type="Proteomes" id="UP000321245">
    <property type="component" value="Unassembled WGS sequence"/>
</dbReference>
<keyword evidence="3" id="KW-0804">Transcription</keyword>
<proteinExistence type="predicted"/>
<evidence type="ECO:0000313" key="6">
    <source>
        <dbReference type="Proteomes" id="UP000321245"/>
    </source>
</evidence>
<sequence length="278" mass="32692">MKNSLQPFIRVITPTAFHDLEKINEPFYNLVLFEGHAVFTIDDNYYTCTGKCMIFLTPYQILEWKETTMNSLYYLRFHGDFYCIEYHKKEVACNGILFNNIYTEPYIMLSDQLFDEVSVLFQKIEALAYRTESYNQSVLKSYLQLILALSSREKQISQGISETNSEMLDHLSDFQHVLETHFIKEKSVSFYADYFNLSVDAFSKKMKNKFGKTPSVLIQERMILEAKKKLHLTHKSVKEISNELGFADEFYFSRFFKKHVHISPKKFRDNVGISIVAK</sequence>